<dbReference type="Pfam" id="PF19078">
    <property type="entry name" value="Big_12"/>
    <property type="match status" value="3"/>
</dbReference>
<dbReference type="SUPFAM" id="SSF49478">
    <property type="entry name" value="Cna protein B-type domain"/>
    <property type="match status" value="1"/>
</dbReference>
<organism evidence="4 5">
    <name type="scientific">Marivirga tractuosa (strain ATCC 23168 / DSM 4126 / NBRC 15989 / NCIMB 1408 / VKM B-1430 / H-43)</name>
    <name type="common">Microscilla tractuosa</name>
    <name type="synonym">Flexibacter tractuosus</name>
    <dbReference type="NCBI Taxonomy" id="643867"/>
    <lineage>
        <taxon>Bacteria</taxon>
        <taxon>Pseudomonadati</taxon>
        <taxon>Bacteroidota</taxon>
        <taxon>Cytophagia</taxon>
        <taxon>Cytophagales</taxon>
        <taxon>Marivirgaceae</taxon>
        <taxon>Marivirga</taxon>
    </lineage>
</organism>
<dbReference type="InterPro" id="IPR044048">
    <property type="entry name" value="Big_12"/>
</dbReference>
<dbReference type="Proteomes" id="UP000008720">
    <property type="component" value="Chromosome"/>
</dbReference>
<evidence type="ECO:0000313" key="5">
    <source>
        <dbReference type="Proteomes" id="UP000008720"/>
    </source>
</evidence>
<dbReference type="Pfam" id="PF18962">
    <property type="entry name" value="Por_Secre_tail"/>
    <property type="match status" value="1"/>
</dbReference>
<gene>
    <name evidence="4" type="ordered locus">Ftrac_1275</name>
</gene>
<dbReference type="STRING" id="643867.Ftrac_1275"/>
<keyword evidence="1" id="KW-0732">Signal</keyword>
<dbReference type="EMBL" id="CP002349">
    <property type="protein sequence ID" value="ADR21266.1"/>
    <property type="molecule type" value="Genomic_DNA"/>
</dbReference>
<dbReference type="HOGENOM" id="CLU_241818_0_0_10"/>
<name>E4TLE5_MARTH</name>
<keyword evidence="5" id="KW-1185">Reference proteome</keyword>
<dbReference type="PANTHER" id="PTHR34677:SF3">
    <property type="entry name" value="BACTERIAL IG-LIKE DOMAIN-CONTAINING PROTEIN"/>
    <property type="match status" value="1"/>
</dbReference>
<dbReference type="eggNOG" id="COG4932">
    <property type="taxonomic scope" value="Bacteria"/>
</dbReference>
<evidence type="ECO:0000256" key="1">
    <source>
        <dbReference type="SAM" id="SignalP"/>
    </source>
</evidence>
<feature type="domain" description="Bacterial Ig-like" evidence="3">
    <location>
        <begin position="885"/>
        <end position="976"/>
    </location>
</feature>
<dbReference type="Gene3D" id="2.60.40.10">
    <property type="entry name" value="Immunoglobulins"/>
    <property type="match status" value="2"/>
</dbReference>
<evidence type="ECO:0008006" key="6">
    <source>
        <dbReference type="Google" id="ProtNLM"/>
    </source>
</evidence>
<sequence length="1670" mass="176882">MKYRILLIISLSLLGMIVNAQTYEQLGSDLTGAPADNFGNTVASSADGNIIAASGPTEFLRGEVKVYELSGNSLVQRGATLQGEADSDNFGKGLSMSADGSILAIGAPSNQASFGDFSNSGRIYVYEWVGSSYIQIATLDASASGESFGDAISISANGDILAVTAPFAAGGGSERGAVRVYERSGNDYLQFGSDLNGVQDNELFGNSIDIAVTATDTVLAVGAPSYSSVEGDFDDSGQVRIYNFDGSAWSLMDSFTGDLGALFGNDVSLSDDGSRLAVGTMVSLFSPINTYFEVFEYTTSWQLLGSRVTTNTFNDEFSRSLSLSRDGARLIVGAPGFVDPDSPNGYVNIYEYATSDWNLLDSIVGDASGDIFGTSVAATTTGEQFVVGAPLNGAGGETAGQVKVYGPPIPDTEAPTVSFATSEPEFETTAPLLVTVTFSEEVAGFESTDLTVNNGTVSNFSTSDNIVFDIEITPTADGVINVSVAAGVANDLAGNANLASESDLILKYDVTAPIISLSDTLFNSTTPLLFGSIKDTFPKSVSLRIDGGSTVYQTGISDTVWFTNSFGGDTFTEGMHTIEVTALDSADNQTVIDSIFYIDTTKPTVAITAPDSVGNTTSFDASISFSEVVSGFDITDITVGNGTIGALTTPDSISFTVTINPSADGEVTLEVAENRVQDAAGNFNTASNKQITQFDNTPPELFLENVPAFTNSNDFQVDFVVSEDLNAGVPVSSYNIDNAEVIDFVTLPSDFAVGLLLRPSGADNVLVSFPANIAQDKFGNSNAASEVYVIKYDDTVPVVSINEQTVTESGPITLNGTIEETNLDSLIIGVGATDYIIPQENIGNGAWSLTLENLSEGIYDLSARAVDSARNEASSNIIEGLLYNTSAPTVTIENLPTEIGFDPVEVTFSFSEPITGFELSDVQVNNASITGFVMVNEQTATASIAADEELEKGATITITIEADAFEDLAGSFNETATIASAILNFKYSGGSGTEDDPYLIANEDDLRQISYFASISEDLSSHFLQISDIQMGSEAFTPIGFSESAEPKGFDGIYEGDNHFISGMKIGNCDAYCAMFYELKQNAEISNLSLLEVEFLSGGSINAALAASASSFEVTNEFDFTISNVHVSGPDVLFEDGLQNGGIVGFVRGDLLIEDCTNDLSISATQNSPTGSQVTVGGLVGYQLGVILIRRSANYGSLNGELVGGLIGLAAGTENRTSVIESSFNSGTLHSSKFAGGVVGKMDRYTTNLTNSYNIGNVSSDDYHGGLIGEVDNFVNNVALITNCYSNGKVGANGGGLLGWARFQAIQFTNTFWDTELSGTDTNIIGGNGLITSEMRKRESYVNEGWDLDNIWSHAGVGFHPVLKWQFDNATPFTIAGKAINKEGEPFTNGTVKANFNFLGTIITRASAELTNEGTFSLDIPLGIHSIIIEPNEAEQGYAKTYYGDANRSTLSRHVLSSVSDIEIQMIEKSDPNQLTGNGIVNGRVVDAGTGTGRIVQGAILDGEGLEGVTVFLVRTSDEEILTQVETDANGDFEITRIPAGEYQLLLDVVGIDINLEGSTFTMDEEGSELIISAAVSEEGVVFNIEEVVLGLGIENEIEVAVYPNPVRDFVNIEIPGKAVARIIDMNGTVLKEENFTDNLKLNISELHSNMYFLEITNSKGRAMKKLVKN</sequence>
<feature type="signal peptide" evidence="1">
    <location>
        <begin position="1"/>
        <end position="20"/>
    </location>
</feature>
<protein>
    <recommendedName>
        <fullName evidence="6">Por secretion system C-terminal sorting domain-containing protein</fullName>
    </recommendedName>
</protein>
<dbReference type="NCBIfam" id="TIGR04183">
    <property type="entry name" value="Por_Secre_tail"/>
    <property type="match status" value="1"/>
</dbReference>
<evidence type="ECO:0000259" key="3">
    <source>
        <dbReference type="Pfam" id="PF19078"/>
    </source>
</evidence>
<evidence type="ECO:0000313" key="4">
    <source>
        <dbReference type="EMBL" id="ADR21266.1"/>
    </source>
</evidence>
<proteinExistence type="predicted"/>
<evidence type="ECO:0000259" key="2">
    <source>
        <dbReference type="Pfam" id="PF18962"/>
    </source>
</evidence>
<feature type="chain" id="PRO_5003189470" description="Por secretion system C-terminal sorting domain-containing protein" evidence="1">
    <location>
        <begin position="21"/>
        <end position="1670"/>
    </location>
</feature>
<dbReference type="KEGG" id="mtt:Ftrac_1275"/>
<feature type="domain" description="Bacterial Ig-like" evidence="3">
    <location>
        <begin position="411"/>
        <end position="502"/>
    </location>
</feature>
<dbReference type="OrthoDB" id="1097758at2"/>
<dbReference type="InterPro" id="IPR013783">
    <property type="entry name" value="Ig-like_fold"/>
</dbReference>
<dbReference type="SMART" id="SM00191">
    <property type="entry name" value="Int_alpha"/>
    <property type="match status" value="3"/>
</dbReference>
<dbReference type="Gene3D" id="2.130.10.130">
    <property type="entry name" value="Integrin alpha, N-terminal"/>
    <property type="match status" value="2"/>
</dbReference>
<accession>E4TLE5</accession>
<dbReference type="SUPFAM" id="SSF101908">
    <property type="entry name" value="Putative isomerase YbhE"/>
    <property type="match status" value="1"/>
</dbReference>
<dbReference type="InterPro" id="IPR028994">
    <property type="entry name" value="Integrin_alpha_N"/>
</dbReference>
<dbReference type="Gene3D" id="2.160.20.110">
    <property type="match status" value="1"/>
</dbReference>
<feature type="domain" description="Secretion system C-terminal sorting" evidence="2">
    <location>
        <begin position="1602"/>
        <end position="1668"/>
    </location>
</feature>
<reference evidence="4 5" key="1">
    <citation type="journal article" date="2011" name="Stand. Genomic Sci.">
        <title>Complete genome sequence of Marivirga tractuosa type strain (H-43).</title>
        <authorList>
            <person name="Pagani I."/>
            <person name="Chertkov O."/>
            <person name="Lapidus A."/>
            <person name="Lucas S."/>
            <person name="Del Rio T.G."/>
            <person name="Tice H."/>
            <person name="Copeland A."/>
            <person name="Cheng J.F."/>
            <person name="Nolan M."/>
            <person name="Saunders E."/>
            <person name="Pitluck S."/>
            <person name="Held B."/>
            <person name="Goodwin L."/>
            <person name="Liolios K."/>
            <person name="Ovchinikova G."/>
            <person name="Ivanova N."/>
            <person name="Mavromatis K."/>
            <person name="Pati A."/>
            <person name="Chen A."/>
            <person name="Palaniappan K."/>
            <person name="Land M."/>
            <person name="Hauser L."/>
            <person name="Jeffries C.D."/>
            <person name="Detter J.C."/>
            <person name="Han C."/>
            <person name="Tapia R."/>
            <person name="Ngatchou-Djao O.D."/>
            <person name="Rohde M."/>
            <person name="Goker M."/>
            <person name="Spring S."/>
            <person name="Sikorski J."/>
            <person name="Woyke T."/>
            <person name="Bristow J."/>
            <person name="Eisen J.A."/>
            <person name="Markowitz V."/>
            <person name="Hugenholtz P."/>
            <person name="Klenk H.P."/>
            <person name="Kyrpides N.C."/>
        </authorList>
    </citation>
    <scope>NUCLEOTIDE SEQUENCE [LARGE SCALE GENOMIC DNA]</scope>
    <source>
        <strain evidence="5">ATCC 23168 / DSM 4126 / NBRC 15989 / NCIMB 1408 / VKM B-1430 / H-43</strain>
    </source>
</reference>
<dbReference type="InterPro" id="IPR026444">
    <property type="entry name" value="Secre_tail"/>
</dbReference>
<dbReference type="RefSeq" id="WP_013453415.1">
    <property type="nucleotide sequence ID" value="NC_014759.1"/>
</dbReference>
<dbReference type="InterPro" id="IPR013519">
    <property type="entry name" value="Int_alpha_beta-p"/>
</dbReference>
<feature type="domain" description="Bacterial Ig-like" evidence="3">
    <location>
        <begin position="599"/>
        <end position="689"/>
    </location>
</feature>
<dbReference type="PANTHER" id="PTHR34677">
    <property type="match status" value="1"/>
</dbReference>